<dbReference type="RefSeq" id="WP_112101056.1">
    <property type="nucleotide sequence ID" value="NZ_QMBP01000021.1"/>
</dbReference>
<dbReference type="InterPro" id="IPR039424">
    <property type="entry name" value="SBP_5"/>
</dbReference>
<dbReference type="InterPro" id="IPR000914">
    <property type="entry name" value="SBP_5_dom"/>
</dbReference>
<reference evidence="6" key="1">
    <citation type="submission" date="2018-06" db="EMBL/GenBank/DDBJ databases">
        <authorList>
            <person name="Helene L.C."/>
            <person name="Dall'Agnol R."/>
            <person name="Delamuta J.R."/>
            <person name="Hungria M."/>
        </authorList>
    </citation>
    <scope>NUCLEOTIDE SEQUENCE [LARGE SCALE GENOMIC DNA]</scope>
    <source>
        <strain evidence="6">AC99b</strain>
    </source>
</reference>
<proteinExistence type="inferred from homology"/>
<dbReference type="CDD" id="cd08503">
    <property type="entry name" value="PBP2_NikA_DppA_OppA_like_17"/>
    <property type="match status" value="1"/>
</dbReference>
<name>A0A330H7Y9_9HYPH</name>
<comment type="caution">
    <text evidence="5">The sequence shown here is derived from an EMBL/GenBank/DDBJ whole genome shotgun (WGS) entry which is preliminary data.</text>
</comment>
<dbReference type="Proteomes" id="UP000251558">
    <property type="component" value="Unassembled WGS sequence"/>
</dbReference>
<dbReference type="EMBL" id="QMBP01000021">
    <property type="protein sequence ID" value="RAZ84746.1"/>
    <property type="molecule type" value="Genomic_DNA"/>
</dbReference>
<comment type="similarity">
    <text evidence="2">Belongs to the bacterial solute-binding protein 5 family.</text>
</comment>
<dbReference type="Gene3D" id="3.40.190.10">
    <property type="entry name" value="Periplasmic binding protein-like II"/>
    <property type="match status" value="1"/>
</dbReference>
<accession>A0A330H7Y9</accession>
<feature type="domain" description="Solute-binding protein family 5" evidence="4">
    <location>
        <begin position="99"/>
        <end position="447"/>
    </location>
</feature>
<evidence type="ECO:0000256" key="2">
    <source>
        <dbReference type="ARBA" id="ARBA00005695"/>
    </source>
</evidence>
<dbReference type="InterPro" id="IPR023765">
    <property type="entry name" value="SBP_5_CS"/>
</dbReference>
<evidence type="ECO:0000313" key="6">
    <source>
        <dbReference type="Proteomes" id="UP000251558"/>
    </source>
</evidence>
<organism evidence="5 6">
    <name type="scientific">Mesorhizobium hawassense</name>
    <dbReference type="NCBI Taxonomy" id="1209954"/>
    <lineage>
        <taxon>Bacteria</taxon>
        <taxon>Pseudomonadati</taxon>
        <taxon>Pseudomonadota</taxon>
        <taxon>Alphaproteobacteria</taxon>
        <taxon>Hyphomicrobiales</taxon>
        <taxon>Phyllobacteriaceae</taxon>
        <taxon>Mesorhizobium</taxon>
    </lineage>
</organism>
<dbReference type="InterPro" id="IPR006311">
    <property type="entry name" value="TAT_signal"/>
</dbReference>
<dbReference type="NCBIfam" id="TIGR01409">
    <property type="entry name" value="TAT_signal_seq"/>
    <property type="match status" value="1"/>
</dbReference>
<dbReference type="InterPro" id="IPR030678">
    <property type="entry name" value="Peptide/Ni-bd"/>
</dbReference>
<dbReference type="SUPFAM" id="SSF53850">
    <property type="entry name" value="Periplasmic binding protein-like II"/>
    <property type="match status" value="1"/>
</dbReference>
<keyword evidence="6" id="KW-1185">Reference proteome</keyword>
<dbReference type="OrthoDB" id="9803988at2"/>
<dbReference type="Gene3D" id="3.10.105.10">
    <property type="entry name" value="Dipeptide-binding Protein, Domain 3"/>
    <property type="match status" value="1"/>
</dbReference>
<dbReference type="GO" id="GO:1904680">
    <property type="term" value="F:peptide transmembrane transporter activity"/>
    <property type="evidence" value="ECO:0007669"/>
    <property type="project" value="TreeGrafter"/>
</dbReference>
<evidence type="ECO:0000259" key="4">
    <source>
        <dbReference type="Pfam" id="PF00496"/>
    </source>
</evidence>
<dbReference type="Pfam" id="PF00496">
    <property type="entry name" value="SBP_bac_5"/>
    <property type="match status" value="1"/>
</dbReference>
<evidence type="ECO:0000256" key="1">
    <source>
        <dbReference type="ARBA" id="ARBA00004418"/>
    </source>
</evidence>
<evidence type="ECO:0000256" key="3">
    <source>
        <dbReference type="ARBA" id="ARBA00022729"/>
    </source>
</evidence>
<dbReference type="InterPro" id="IPR019546">
    <property type="entry name" value="TAT_signal_bac_arc"/>
</dbReference>
<dbReference type="PANTHER" id="PTHR30290">
    <property type="entry name" value="PERIPLASMIC BINDING COMPONENT OF ABC TRANSPORTER"/>
    <property type="match status" value="1"/>
</dbReference>
<dbReference type="PROSITE" id="PS51318">
    <property type="entry name" value="TAT"/>
    <property type="match status" value="1"/>
</dbReference>
<evidence type="ECO:0000313" key="5">
    <source>
        <dbReference type="EMBL" id="RAZ84746.1"/>
    </source>
</evidence>
<reference evidence="5 6" key="2">
    <citation type="submission" date="2018-07" db="EMBL/GenBank/DDBJ databases">
        <title>Diversity of Mesorhizobium strains in Brazil.</title>
        <authorList>
            <person name="Helene L.C.F."/>
            <person name="Dall'Agnol R."/>
            <person name="Delamuta J.R.M."/>
            <person name="Hungria M."/>
        </authorList>
    </citation>
    <scope>NUCLEOTIDE SEQUENCE [LARGE SCALE GENOMIC DNA]</scope>
    <source>
        <strain evidence="5 6">AC99b</strain>
    </source>
</reference>
<protein>
    <submittedName>
        <fullName evidence="5">Peptide ABC transporter substrate-binding protein</fullName>
    </submittedName>
</protein>
<comment type="subcellular location">
    <subcellularLocation>
        <location evidence="1">Periplasm</location>
    </subcellularLocation>
</comment>
<dbReference type="GO" id="GO:0043190">
    <property type="term" value="C:ATP-binding cassette (ABC) transporter complex"/>
    <property type="evidence" value="ECO:0007669"/>
    <property type="project" value="InterPro"/>
</dbReference>
<dbReference type="GO" id="GO:0030288">
    <property type="term" value="C:outer membrane-bounded periplasmic space"/>
    <property type="evidence" value="ECO:0007669"/>
    <property type="project" value="UniProtKB-ARBA"/>
</dbReference>
<dbReference type="AlphaFoldDB" id="A0A330H7Y9"/>
<dbReference type="GO" id="GO:0015833">
    <property type="term" value="P:peptide transport"/>
    <property type="evidence" value="ECO:0007669"/>
    <property type="project" value="TreeGrafter"/>
</dbReference>
<dbReference type="PROSITE" id="PS01040">
    <property type="entry name" value="SBP_BACTERIAL_5"/>
    <property type="match status" value="1"/>
</dbReference>
<sequence>MSQELDYLSCRVVAGRMSRREFLGRATALGMSAAFANSLLAGAAEAQAPRKGGILKAGLQGGGATDSLDPALPAGAPPIAFGRCWGEVLIEVTPDNRIEYRIAQEIGSSKDAKTWTLKIRKDIPFHNGKEVTPQDVVATLERHSNKESKSGALGVLRGIETIRVDGGDVIITLKEPNVELPYLMTDYHLIIQPNGGKDAPAAGIGAGPYKVTVNEPGVRHGGEKFKDYWQGDNLGHADQIEIIVINDATARISALQGKQVHMINRVEPKVVDLVKRVPGVTIQNVTGRGCYLFNMFCDTPPFNNVDLRIALKLALDREQMLDKILRGYGSLGNDFPINNAYPLFPDDVEQRTFDPDKAKFHYQKSGHSGPILLRTSDLAFPGAVDAAQLYQQSCAKAGITLEVKREPGDGYWTEVWQKQPFYASYWTGRSTQDQMYSSAYLSTAEWNDTHFFNDKFDKLLKEARAELDQEKRKNLYREMANIVRDEGGVIVPFFNQFIDATWSGVKGFVKHPARDMCNGYALAQCWIEA</sequence>
<dbReference type="PIRSF" id="PIRSF002741">
    <property type="entry name" value="MppA"/>
    <property type="match status" value="1"/>
</dbReference>
<keyword evidence="3" id="KW-0732">Signal</keyword>
<gene>
    <name evidence="5" type="ORF">DPM33_30390</name>
</gene>